<dbReference type="Proteomes" id="UP001152795">
    <property type="component" value="Unassembled WGS sequence"/>
</dbReference>
<dbReference type="Pfam" id="PF04500">
    <property type="entry name" value="FLYWCH"/>
    <property type="match status" value="1"/>
</dbReference>
<keyword evidence="7" id="KW-1185">Reference proteome</keyword>
<comment type="caution">
    <text evidence="5">The sequence shown here is derived from an EMBL/GenBank/DDBJ whole genome shotgun (WGS) entry which is preliminary data.</text>
</comment>
<dbReference type="EMBL" id="CACRXK020012894">
    <property type="protein sequence ID" value="CAB4024198.1"/>
    <property type="molecule type" value="Genomic_DNA"/>
</dbReference>
<evidence type="ECO:0000256" key="2">
    <source>
        <dbReference type="ARBA" id="ARBA00022771"/>
    </source>
</evidence>
<dbReference type="EMBL" id="CACRXK020018017">
    <property type="protein sequence ID" value="CAB4031964.1"/>
    <property type="molecule type" value="Genomic_DNA"/>
</dbReference>
<protein>
    <recommendedName>
        <fullName evidence="4">FLYWCH-type domain-containing protein</fullName>
    </recommendedName>
</protein>
<proteinExistence type="predicted"/>
<feature type="domain" description="FLYWCH-type" evidence="4">
    <location>
        <begin position="11"/>
        <end position="68"/>
    </location>
</feature>
<dbReference type="GO" id="GO:0008270">
    <property type="term" value="F:zinc ion binding"/>
    <property type="evidence" value="ECO:0007669"/>
    <property type="project" value="UniProtKB-KW"/>
</dbReference>
<keyword evidence="2" id="KW-0863">Zinc-finger</keyword>
<evidence type="ECO:0000313" key="7">
    <source>
        <dbReference type="Proteomes" id="UP001152795"/>
    </source>
</evidence>
<keyword evidence="3" id="KW-0862">Zinc</keyword>
<evidence type="ECO:0000256" key="3">
    <source>
        <dbReference type="ARBA" id="ARBA00022833"/>
    </source>
</evidence>
<dbReference type="Gene3D" id="2.20.25.240">
    <property type="match status" value="1"/>
</dbReference>
<name>A0A6S7J1G3_PARCT</name>
<evidence type="ECO:0000313" key="5">
    <source>
        <dbReference type="EMBL" id="CAB4024198.1"/>
    </source>
</evidence>
<evidence type="ECO:0000256" key="1">
    <source>
        <dbReference type="ARBA" id="ARBA00022723"/>
    </source>
</evidence>
<evidence type="ECO:0000313" key="6">
    <source>
        <dbReference type="EMBL" id="CAB4031964.1"/>
    </source>
</evidence>
<gene>
    <name evidence="6" type="ORF">PACLA_8A048103</name>
    <name evidence="5" type="ORF">PACLA_8A048687</name>
</gene>
<accession>A0A6S7J1G3</accession>
<organism evidence="5 7">
    <name type="scientific">Paramuricea clavata</name>
    <name type="common">Red gorgonian</name>
    <name type="synonym">Violescent sea-whip</name>
    <dbReference type="NCBI Taxonomy" id="317549"/>
    <lineage>
        <taxon>Eukaryota</taxon>
        <taxon>Metazoa</taxon>
        <taxon>Cnidaria</taxon>
        <taxon>Anthozoa</taxon>
        <taxon>Octocorallia</taxon>
        <taxon>Malacalcyonacea</taxon>
        <taxon>Plexauridae</taxon>
        <taxon>Paramuricea</taxon>
    </lineage>
</organism>
<reference evidence="5" key="1">
    <citation type="submission" date="2020-04" db="EMBL/GenBank/DDBJ databases">
        <authorList>
            <person name="Alioto T."/>
            <person name="Alioto T."/>
            <person name="Gomez Garrido J."/>
        </authorList>
    </citation>
    <scope>NUCLEOTIDE SEQUENCE</scope>
    <source>
        <strain evidence="5">A484AB</strain>
    </source>
</reference>
<dbReference type="InterPro" id="IPR007588">
    <property type="entry name" value="Znf_FLYWCH"/>
</dbReference>
<keyword evidence="1" id="KW-0479">Metal-binding</keyword>
<evidence type="ECO:0000259" key="4">
    <source>
        <dbReference type="Pfam" id="PF04500"/>
    </source>
</evidence>
<sequence>MARIITGARGIGRVLVEDGFKYQFNRQSQSTMHWRCWRTTCGAKLKTNLFDRNDDPNVRVVEREQHDHEEDDAVIQRGIFLNNAKGSVRDNPTRPIKRVYDQHVSAIHREAGGSDQEIPDFQSVRSQMSRVKSAEVPDTPQDIDDVNIEGSWAQSWRNKQFLLHQDNDWGIAIFST</sequence>
<dbReference type="OrthoDB" id="9976404at2759"/>
<dbReference type="AlphaFoldDB" id="A0A6S7J1G3"/>